<dbReference type="PANTHER" id="PTHR35175:SF2">
    <property type="entry name" value="DUF1289 DOMAIN-CONTAINING PROTEIN"/>
    <property type="match status" value="1"/>
</dbReference>
<dbReference type="PANTHER" id="PTHR35175">
    <property type="entry name" value="DUF1289 DOMAIN-CONTAINING PROTEIN"/>
    <property type="match status" value="1"/>
</dbReference>
<dbReference type="InterPro" id="IPR010710">
    <property type="entry name" value="DUF1289"/>
</dbReference>
<reference evidence="1 2" key="1">
    <citation type="submission" date="2021-04" db="EMBL/GenBank/DDBJ databases">
        <title>novel species isolated from subtropical streams in China.</title>
        <authorList>
            <person name="Lu H."/>
        </authorList>
    </citation>
    <scope>NUCLEOTIDE SEQUENCE [LARGE SCALE GENOMIC DNA]</scope>
    <source>
        <strain evidence="1 2">BYS107W</strain>
    </source>
</reference>
<protein>
    <submittedName>
        <fullName evidence="1">DUF1289 domain-containing protein</fullName>
    </submittedName>
</protein>
<dbReference type="Proteomes" id="UP000680158">
    <property type="component" value="Unassembled WGS sequence"/>
</dbReference>
<organism evidence="1 2">
    <name type="scientific">Undibacterium baiyunense</name>
    <dbReference type="NCBI Taxonomy" id="2828731"/>
    <lineage>
        <taxon>Bacteria</taxon>
        <taxon>Pseudomonadati</taxon>
        <taxon>Pseudomonadota</taxon>
        <taxon>Betaproteobacteria</taxon>
        <taxon>Burkholderiales</taxon>
        <taxon>Oxalobacteraceae</taxon>
        <taxon>Undibacterium</taxon>
    </lineage>
</organism>
<dbReference type="Pfam" id="PF06945">
    <property type="entry name" value="DUF1289"/>
    <property type="match status" value="1"/>
</dbReference>
<evidence type="ECO:0000313" key="2">
    <source>
        <dbReference type="Proteomes" id="UP000680158"/>
    </source>
</evidence>
<dbReference type="AlphaFoldDB" id="A0A941DG55"/>
<dbReference type="RefSeq" id="WP_212685516.1">
    <property type="nucleotide sequence ID" value="NZ_JAGSPM010000012.1"/>
</dbReference>
<name>A0A941DG55_9BURK</name>
<accession>A0A941DG55</accession>
<comment type="caution">
    <text evidence="1">The sequence shown here is derived from an EMBL/GenBank/DDBJ whole genome shotgun (WGS) entry which is preliminary data.</text>
</comment>
<dbReference type="EMBL" id="JAGSPM010000012">
    <property type="protein sequence ID" value="MBR7748179.1"/>
    <property type="molecule type" value="Genomic_DNA"/>
</dbReference>
<evidence type="ECO:0000313" key="1">
    <source>
        <dbReference type="EMBL" id="MBR7748179.1"/>
    </source>
</evidence>
<keyword evidence="2" id="KW-1185">Reference proteome</keyword>
<sequence length="65" mass="7236">MNSIEAEVMSPCVKQCKISSDSGLCVGCLRTIDEITVWSKADRGFKLVILEKIETRKLKKFTVAS</sequence>
<proteinExistence type="predicted"/>
<gene>
    <name evidence="1" type="ORF">KDM92_16465</name>
</gene>